<dbReference type="Gene3D" id="1.20.120.330">
    <property type="entry name" value="Nucleotidyltransferases domain 2"/>
    <property type="match status" value="1"/>
</dbReference>
<comment type="caution">
    <text evidence="9">The sequence shown here is derived from an EMBL/GenBank/DDBJ whole genome shotgun (WGS) entry which is preliminary data.</text>
</comment>
<dbReference type="SUPFAM" id="SSF55124">
    <property type="entry name" value="Nitrite/Sulfite reductase N-terminal domain-like"/>
    <property type="match status" value="2"/>
</dbReference>
<feature type="domain" description="Nitrite/Sulfite reductase ferredoxin-like" evidence="8">
    <location>
        <begin position="317"/>
        <end position="381"/>
    </location>
</feature>
<keyword evidence="10" id="KW-1185">Reference proteome</keyword>
<feature type="domain" description="Nitrite/sulphite reductase 4Fe-4S" evidence="7">
    <location>
        <begin position="122"/>
        <end position="274"/>
    </location>
</feature>
<evidence type="ECO:0000259" key="7">
    <source>
        <dbReference type="Pfam" id="PF01077"/>
    </source>
</evidence>
<dbReference type="InterPro" id="IPR005117">
    <property type="entry name" value="NiRdtase/SiRdtase_haem-b_fer"/>
</dbReference>
<dbReference type="InterPro" id="IPR036136">
    <property type="entry name" value="Nit/Sulf_reduc_fer-like_dom_sf"/>
</dbReference>
<organism evidence="9 10">
    <name type="scientific">Lacihabitans soyangensis</name>
    <dbReference type="NCBI Taxonomy" id="869394"/>
    <lineage>
        <taxon>Bacteria</taxon>
        <taxon>Pseudomonadati</taxon>
        <taxon>Bacteroidota</taxon>
        <taxon>Cytophagia</taxon>
        <taxon>Cytophagales</taxon>
        <taxon>Leadbetterellaceae</taxon>
        <taxon>Lacihabitans</taxon>
    </lineage>
</organism>
<dbReference type="InterPro" id="IPR045854">
    <property type="entry name" value="NO2/SO3_Rdtase_4Fe4S_sf"/>
</dbReference>
<dbReference type="Proteomes" id="UP001204144">
    <property type="component" value="Unassembled WGS sequence"/>
</dbReference>
<dbReference type="Pfam" id="PF03460">
    <property type="entry name" value="NIR_SIR_ferr"/>
    <property type="match status" value="2"/>
</dbReference>
<evidence type="ECO:0000313" key="9">
    <source>
        <dbReference type="EMBL" id="MCP9761439.1"/>
    </source>
</evidence>
<keyword evidence="3" id="KW-0479">Metal-binding</keyword>
<keyword evidence="4" id="KW-0560">Oxidoreductase</keyword>
<dbReference type="PANTHER" id="PTHR32439">
    <property type="entry name" value="FERREDOXIN--NITRITE REDUCTASE, CHLOROPLASTIC"/>
    <property type="match status" value="1"/>
</dbReference>
<dbReference type="InterPro" id="IPR051329">
    <property type="entry name" value="NIR_SIR_4Fe-4S"/>
</dbReference>
<dbReference type="AlphaFoldDB" id="A0AAE3KRG3"/>
<protein>
    <submittedName>
        <fullName evidence="9">HEPN domain-containing protein</fullName>
    </submittedName>
</protein>
<keyword evidence="6" id="KW-0411">Iron-sulfur</keyword>
<keyword evidence="1" id="KW-0004">4Fe-4S</keyword>
<name>A0AAE3KRG3_9BACT</name>
<dbReference type="PANTHER" id="PTHR32439:SF9">
    <property type="entry name" value="BLR3264 PROTEIN"/>
    <property type="match status" value="1"/>
</dbReference>
<dbReference type="GO" id="GO:0016491">
    <property type="term" value="F:oxidoreductase activity"/>
    <property type="evidence" value="ECO:0007669"/>
    <property type="project" value="UniProtKB-KW"/>
</dbReference>
<dbReference type="PRINTS" id="PR00397">
    <property type="entry name" value="SIROHAEM"/>
</dbReference>
<dbReference type="InterPro" id="IPR006067">
    <property type="entry name" value="NO2/SO3_Rdtase_4Fe4S_dom"/>
</dbReference>
<keyword evidence="5" id="KW-0408">Iron</keyword>
<dbReference type="GO" id="GO:0020037">
    <property type="term" value="F:heme binding"/>
    <property type="evidence" value="ECO:0007669"/>
    <property type="project" value="InterPro"/>
</dbReference>
<reference evidence="9 10" key="1">
    <citation type="submission" date="2018-11" db="EMBL/GenBank/DDBJ databases">
        <title>Novel bacteria species description.</title>
        <authorList>
            <person name="Han J.-H."/>
        </authorList>
    </citation>
    <scope>NUCLEOTIDE SEQUENCE [LARGE SCALE GENOMIC DNA]</scope>
    <source>
        <strain evidence="9 10">KCTC23259</strain>
    </source>
</reference>
<accession>A0AAE3KRG3</accession>
<gene>
    <name evidence="9" type="ORF">EGI31_00620</name>
</gene>
<dbReference type="Gene3D" id="3.30.413.10">
    <property type="entry name" value="Sulfite Reductase Hemoprotein, domain 1"/>
    <property type="match status" value="2"/>
</dbReference>
<dbReference type="GO" id="GO:0051539">
    <property type="term" value="F:4 iron, 4 sulfur cluster binding"/>
    <property type="evidence" value="ECO:0007669"/>
    <property type="project" value="UniProtKB-KW"/>
</dbReference>
<evidence type="ECO:0000313" key="10">
    <source>
        <dbReference type="Proteomes" id="UP001204144"/>
    </source>
</evidence>
<dbReference type="GO" id="GO:0046872">
    <property type="term" value="F:metal ion binding"/>
    <property type="evidence" value="ECO:0007669"/>
    <property type="project" value="UniProtKB-KW"/>
</dbReference>
<evidence type="ECO:0000256" key="4">
    <source>
        <dbReference type="ARBA" id="ARBA00023002"/>
    </source>
</evidence>
<evidence type="ECO:0000256" key="6">
    <source>
        <dbReference type="ARBA" id="ARBA00023014"/>
    </source>
</evidence>
<keyword evidence="2" id="KW-0349">Heme</keyword>
<evidence type="ECO:0000259" key="8">
    <source>
        <dbReference type="Pfam" id="PF03460"/>
    </source>
</evidence>
<evidence type="ECO:0000256" key="1">
    <source>
        <dbReference type="ARBA" id="ARBA00022485"/>
    </source>
</evidence>
<dbReference type="Pfam" id="PF01077">
    <property type="entry name" value="NIR_SIR"/>
    <property type="match status" value="2"/>
</dbReference>
<evidence type="ECO:0000256" key="5">
    <source>
        <dbReference type="ARBA" id="ARBA00023004"/>
    </source>
</evidence>
<evidence type="ECO:0000256" key="3">
    <source>
        <dbReference type="ARBA" id="ARBA00022723"/>
    </source>
</evidence>
<proteinExistence type="predicted"/>
<dbReference type="SUPFAM" id="SSF56014">
    <property type="entry name" value="Nitrite and sulphite reductase 4Fe-4S domain-like"/>
    <property type="match status" value="2"/>
</dbReference>
<evidence type="ECO:0000256" key="2">
    <source>
        <dbReference type="ARBA" id="ARBA00022617"/>
    </source>
</evidence>
<feature type="domain" description="Nitrite/sulphite reductase 4Fe-4S" evidence="7">
    <location>
        <begin position="390"/>
        <end position="538"/>
    </location>
</feature>
<dbReference type="RefSeq" id="WP_255035175.1">
    <property type="nucleotide sequence ID" value="NZ_RJUF01000001.1"/>
</dbReference>
<dbReference type="InterPro" id="IPR006066">
    <property type="entry name" value="NO2/SO3_Rdtase_FeS/sirohaem_BS"/>
</dbReference>
<dbReference type="Gene3D" id="3.90.480.10">
    <property type="entry name" value="Sulfite Reductase Hemoprotein,Domain 2"/>
    <property type="match status" value="1"/>
</dbReference>
<feature type="domain" description="Nitrite/Sulfite reductase ferredoxin-like" evidence="8">
    <location>
        <begin position="47"/>
        <end position="113"/>
    </location>
</feature>
<sequence>MQSFRTELENPVVEQDIIDLEKKIRMFREGTIHEDKFRSLRLARGVYGQRQQGVQMVRIKLPYGKMTFKQWKRISDISDKYSTGNLHLTTRQDIQIHFVSLDRTPELWHELEQDNVTLREACGNTVRNITASVTAGIDPNEPFDITPYAHSLFEYLLRNPICQEMGRKIKISFSNTDEDTALAFIHDMGFLPKIKDGKRGFKVVVGGGLGAQPRMADLAHEFLPEDQLIPFAEAVLRVFDRHGERNSRSKARMKFLLQKIGFEAFMELVDAERLAIKNKSFEINTERFDVNEDVQIKIDTVSDPQKFDLWKNTNTFEQKQIGKFGVFIRVPLGNISSVVSRSLIEKLSGFVGDDIRVTINQGLFLRNVPAENLAYVFNVLESEGLAAFGANSVANITACPGTDTCNLAISDSVSITYELEKVIDQEFPDLVKNNDFKIKISGCMNSCGQHGMANIGFHGSSLKDANKNVLPALQVLLGGGSSGDGFGRAAEKVIKVPSKRGPQVLRYIFSDYQENGLEGEYFNNYFDRKGKNYFYELLKPLASLDALVQSDFIDWGQEVAFETAIGVGECAAVMVDLVAILFVEADEKLADSKAAFEKEKWADAIYLAYSAQVNAAKAMLLDIDVNCSTQMKVISEFTKNFDEGFQDSILRINKENPTKEFAVDYIRDAVTFCAETKKKREENLKSQITA</sequence>
<dbReference type="EMBL" id="RJUF01000001">
    <property type="protein sequence ID" value="MCP9761439.1"/>
    <property type="molecule type" value="Genomic_DNA"/>
</dbReference>